<comment type="caution">
    <text evidence="2">The sequence shown here is derived from an EMBL/GenBank/DDBJ whole genome shotgun (WGS) entry which is preliminary data.</text>
</comment>
<keyword evidence="1" id="KW-0812">Transmembrane</keyword>
<protein>
    <recommendedName>
        <fullName evidence="4">DUF5337 domain-containing protein</fullName>
    </recommendedName>
</protein>
<dbReference type="Pfam" id="PF17272">
    <property type="entry name" value="DUF5337"/>
    <property type="match status" value="1"/>
</dbReference>
<evidence type="ECO:0008006" key="4">
    <source>
        <dbReference type="Google" id="ProtNLM"/>
    </source>
</evidence>
<name>A0A074JYB2_9RHOB</name>
<dbReference type="EMBL" id="AUNB01000001">
    <property type="protein sequence ID" value="KEO61479.1"/>
    <property type="molecule type" value="Genomic_DNA"/>
</dbReference>
<evidence type="ECO:0000256" key="1">
    <source>
        <dbReference type="SAM" id="Phobius"/>
    </source>
</evidence>
<dbReference type="AlphaFoldDB" id="A0A074JYB2"/>
<gene>
    <name evidence="2" type="ORF">DT23_00505</name>
</gene>
<dbReference type="eggNOG" id="ENOG5033H31">
    <property type="taxonomic scope" value="Bacteria"/>
</dbReference>
<dbReference type="OrthoDB" id="7658896at2"/>
<evidence type="ECO:0000313" key="3">
    <source>
        <dbReference type="Proteomes" id="UP000027471"/>
    </source>
</evidence>
<dbReference type="RefSeq" id="WP_038127123.1">
    <property type="nucleotide sequence ID" value="NZ_AUNB01000001.1"/>
</dbReference>
<sequence>MGQDRDKDRREGRLAALVIAGATVLWLALQALGKQLGWSAQTALIGDLAAVAAYIFALALVWRIWRRGSGK</sequence>
<feature type="transmembrane region" description="Helical" evidence="1">
    <location>
        <begin position="44"/>
        <end position="65"/>
    </location>
</feature>
<feature type="transmembrane region" description="Helical" evidence="1">
    <location>
        <begin position="12"/>
        <end position="32"/>
    </location>
</feature>
<keyword evidence="1" id="KW-1133">Transmembrane helix</keyword>
<accession>A0A074JYB2</accession>
<keyword evidence="1" id="KW-0472">Membrane</keyword>
<dbReference type="Proteomes" id="UP000027471">
    <property type="component" value="Unassembled WGS sequence"/>
</dbReference>
<reference evidence="2 3" key="1">
    <citation type="journal article" date="2015" name="Antonie Van Leeuwenhoek">
        <title>Thioclava indica sp. nov., isolated from surface seawater of the Indian Ocean.</title>
        <authorList>
            <person name="Liu Y."/>
            <person name="Lai Q."/>
            <person name="Du J."/>
            <person name="Xu H."/>
            <person name="Jiang L."/>
            <person name="Shao Z."/>
        </authorList>
    </citation>
    <scope>NUCLEOTIDE SEQUENCE [LARGE SCALE GENOMIC DNA]</scope>
    <source>
        <strain evidence="2 3">DT23-4</strain>
    </source>
</reference>
<proteinExistence type="predicted"/>
<evidence type="ECO:0000313" key="2">
    <source>
        <dbReference type="EMBL" id="KEO61479.1"/>
    </source>
</evidence>
<dbReference type="InterPro" id="IPR020308">
    <property type="entry name" value="Uncharacterised_Ynq1"/>
</dbReference>
<organism evidence="2 3">
    <name type="scientific">Thioclava indica</name>
    <dbReference type="NCBI Taxonomy" id="1353528"/>
    <lineage>
        <taxon>Bacteria</taxon>
        <taxon>Pseudomonadati</taxon>
        <taxon>Pseudomonadota</taxon>
        <taxon>Alphaproteobacteria</taxon>
        <taxon>Rhodobacterales</taxon>
        <taxon>Paracoccaceae</taxon>
        <taxon>Thioclava</taxon>
    </lineage>
</organism>
<keyword evidence="3" id="KW-1185">Reference proteome</keyword>
<dbReference type="STRING" id="1353528.DT23_00505"/>